<sequence>MTFEQATSSGRDFRHPGMTTTTYYGFDDNEELTFFYKDGQCPPCLPMRAFSRDDWEFVEDEPEIGKGDEVQWSSHDEKIGYPKVIGVHDSGYPDDVPVACLQWPDGSMNIRNICDCTLIHKAPKVHTFEGVKIWKNGIISYPMQDGTDPQSLEHGSLLAPFHQDSTGGYPGKTYTMTLTPEGGSDNGKRVSSSRERTATYDSGGDEAAGKPYPACHERGHEG</sequence>
<dbReference type="AlphaFoldDB" id="A0A0F9MSV7"/>
<proteinExistence type="predicted"/>
<name>A0A0F9MSV7_9ZZZZ</name>
<dbReference type="EMBL" id="LAZR01004250">
    <property type="protein sequence ID" value="KKN10360.1"/>
    <property type="molecule type" value="Genomic_DNA"/>
</dbReference>
<evidence type="ECO:0000313" key="2">
    <source>
        <dbReference type="EMBL" id="KKN10360.1"/>
    </source>
</evidence>
<accession>A0A0F9MSV7</accession>
<evidence type="ECO:0000256" key="1">
    <source>
        <dbReference type="SAM" id="MobiDB-lite"/>
    </source>
</evidence>
<feature type="compositionally biased region" description="Basic and acidic residues" evidence="1">
    <location>
        <begin position="186"/>
        <end position="198"/>
    </location>
</feature>
<reference evidence="2" key="1">
    <citation type="journal article" date="2015" name="Nature">
        <title>Complex archaea that bridge the gap between prokaryotes and eukaryotes.</title>
        <authorList>
            <person name="Spang A."/>
            <person name="Saw J.H."/>
            <person name="Jorgensen S.L."/>
            <person name="Zaremba-Niedzwiedzka K."/>
            <person name="Martijn J."/>
            <person name="Lind A.E."/>
            <person name="van Eijk R."/>
            <person name="Schleper C."/>
            <person name="Guy L."/>
            <person name="Ettema T.J."/>
        </authorList>
    </citation>
    <scope>NUCLEOTIDE SEQUENCE</scope>
</reference>
<organism evidence="2">
    <name type="scientific">marine sediment metagenome</name>
    <dbReference type="NCBI Taxonomy" id="412755"/>
    <lineage>
        <taxon>unclassified sequences</taxon>
        <taxon>metagenomes</taxon>
        <taxon>ecological metagenomes</taxon>
    </lineage>
</organism>
<gene>
    <name evidence="2" type="ORF">LCGC14_1037210</name>
</gene>
<protein>
    <submittedName>
        <fullName evidence="2">Uncharacterized protein</fullName>
    </submittedName>
</protein>
<feature type="region of interest" description="Disordered" evidence="1">
    <location>
        <begin position="177"/>
        <end position="222"/>
    </location>
</feature>
<comment type="caution">
    <text evidence="2">The sequence shown here is derived from an EMBL/GenBank/DDBJ whole genome shotgun (WGS) entry which is preliminary data.</text>
</comment>